<feature type="transmembrane region" description="Helical" evidence="6">
    <location>
        <begin position="130"/>
        <end position="148"/>
    </location>
</feature>
<dbReference type="PANTHER" id="PTHR23502:SF2">
    <property type="entry name" value="TRANSPORTER, PUTATIVE (AFU_ORTHOLOGUE AFUA_2G08910)-RELATED"/>
    <property type="match status" value="1"/>
</dbReference>
<evidence type="ECO:0000256" key="1">
    <source>
        <dbReference type="ARBA" id="ARBA00004141"/>
    </source>
</evidence>
<dbReference type="PROSITE" id="PS50850">
    <property type="entry name" value="MFS"/>
    <property type="match status" value="1"/>
</dbReference>
<evidence type="ECO:0000256" key="4">
    <source>
        <dbReference type="ARBA" id="ARBA00023136"/>
    </source>
</evidence>
<feature type="transmembrane region" description="Helical" evidence="6">
    <location>
        <begin position="431"/>
        <end position="454"/>
    </location>
</feature>
<keyword evidence="2 6" id="KW-0812">Transmembrane</keyword>
<dbReference type="InterPro" id="IPR020846">
    <property type="entry name" value="MFS_dom"/>
</dbReference>
<dbReference type="Proteomes" id="UP001444661">
    <property type="component" value="Unassembled WGS sequence"/>
</dbReference>
<dbReference type="InterPro" id="IPR036259">
    <property type="entry name" value="MFS_trans_sf"/>
</dbReference>
<name>A0ABR1SDP0_9PEZI</name>
<gene>
    <name evidence="8" type="ORF">PG993_011226</name>
</gene>
<evidence type="ECO:0000313" key="8">
    <source>
        <dbReference type="EMBL" id="KAK8029935.1"/>
    </source>
</evidence>
<evidence type="ECO:0000313" key="9">
    <source>
        <dbReference type="Proteomes" id="UP001444661"/>
    </source>
</evidence>
<feature type="transmembrane region" description="Helical" evidence="6">
    <location>
        <begin position="466"/>
        <end position="483"/>
    </location>
</feature>
<dbReference type="PANTHER" id="PTHR23502">
    <property type="entry name" value="MAJOR FACILITATOR SUPERFAMILY"/>
    <property type="match status" value="1"/>
</dbReference>
<feature type="compositionally biased region" description="Basic and acidic residues" evidence="5">
    <location>
        <begin position="23"/>
        <end position="33"/>
    </location>
</feature>
<dbReference type="SUPFAM" id="SSF103473">
    <property type="entry name" value="MFS general substrate transporter"/>
    <property type="match status" value="1"/>
</dbReference>
<accession>A0ABR1SDP0</accession>
<feature type="transmembrane region" description="Helical" evidence="6">
    <location>
        <begin position="223"/>
        <end position="243"/>
    </location>
</feature>
<evidence type="ECO:0000259" key="7">
    <source>
        <dbReference type="PROSITE" id="PS50850"/>
    </source>
</evidence>
<feature type="transmembrane region" description="Helical" evidence="6">
    <location>
        <begin position="92"/>
        <end position="115"/>
    </location>
</feature>
<comment type="subcellular location">
    <subcellularLocation>
        <location evidence="1">Membrane</location>
        <topology evidence="1">Multi-pass membrane protein</topology>
    </subcellularLocation>
</comment>
<feature type="transmembrane region" description="Helical" evidence="6">
    <location>
        <begin position="160"/>
        <end position="181"/>
    </location>
</feature>
<dbReference type="EMBL" id="JAQQWK010000010">
    <property type="protein sequence ID" value="KAK8029935.1"/>
    <property type="molecule type" value="Genomic_DNA"/>
</dbReference>
<dbReference type="InterPro" id="IPR011701">
    <property type="entry name" value="MFS"/>
</dbReference>
<evidence type="ECO:0000256" key="3">
    <source>
        <dbReference type="ARBA" id="ARBA00022989"/>
    </source>
</evidence>
<keyword evidence="9" id="KW-1185">Reference proteome</keyword>
<keyword evidence="4 6" id="KW-0472">Membrane</keyword>
<feature type="transmembrane region" description="Helical" evidence="6">
    <location>
        <begin position="312"/>
        <end position="335"/>
    </location>
</feature>
<sequence>MHNVQDFAVGKEQEASSAYDEGGLERRETRQEGVVDDLELGPRATYINTGAAAGISQEHRDYLLKRHGTLDLEPLPSADPADPYNWPQWKKLANLSCVAFHAMMTTFIAAAVIPAYEDIAEELGVTIQKASYFTSLQIAILGWAPLFWKPVSNRYGRRPVWLISTIGALLFNVGCALSPSYSSMAICRAFTSFFISPAIAIGSGVVTETFFKKQRATYMGMWTLLVTLGPPSGPFFMGFVAYHTGNYRWIYWVLAIVNGIQFIAYLFFGPETRYLRSGVPHKDSVFKQEYLNFKRLDPSPFRPMEFIQPLSLWRYASIWVPTIAYSIVFGFTSVLLTVEIPQLFLPKFGLNPQQIGLQFLGMIIGSVIGEQMGGRLSDLWMNKKAKKLGHRPPPEHRLWLSYFGYALAMVGLIVFGVQIQNATKGHYTVTPIVGVGIAAAGNQLITTVLVTYAVDCHIEHSASIGVFVNVVRSTWGFIGPFWFPDMLESVGGAGSAGIMVGIIFAVAWMPTAFLQWRGQSWREKKNVDQETKVRAETKDQIAARSYATQLSTASNAETYPSRLGAKTLFIYHSRISTAYGSTLVHNEVDPAIWGRWVPEALATGALQCKPDPEVIAKGLEGTQTACDMGFKGWGTSSSPKLVVELISLRLCLFAGLVDDSGAPYL</sequence>
<protein>
    <submittedName>
        <fullName evidence="8">MFS multidrug transporter</fullName>
    </submittedName>
</protein>
<feature type="region of interest" description="Disordered" evidence="5">
    <location>
        <begin position="1"/>
        <end position="35"/>
    </location>
</feature>
<dbReference type="Pfam" id="PF07690">
    <property type="entry name" value="MFS_1"/>
    <property type="match status" value="1"/>
</dbReference>
<reference evidence="8 9" key="1">
    <citation type="submission" date="2023-01" db="EMBL/GenBank/DDBJ databases">
        <title>Analysis of 21 Apiospora genomes using comparative genomics revels a genus with tremendous synthesis potential of carbohydrate active enzymes and secondary metabolites.</title>
        <authorList>
            <person name="Sorensen T."/>
        </authorList>
    </citation>
    <scope>NUCLEOTIDE SEQUENCE [LARGE SCALE GENOMIC DNA]</scope>
    <source>
        <strain evidence="8 9">CBS 33761</strain>
    </source>
</reference>
<evidence type="ECO:0000256" key="2">
    <source>
        <dbReference type="ARBA" id="ARBA00022692"/>
    </source>
</evidence>
<feature type="transmembrane region" description="Helical" evidence="6">
    <location>
        <begin position="249"/>
        <end position="268"/>
    </location>
</feature>
<evidence type="ECO:0000256" key="5">
    <source>
        <dbReference type="SAM" id="MobiDB-lite"/>
    </source>
</evidence>
<feature type="transmembrane region" description="Helical" evidence="6">
    <location>
        <begin position="495"/>
        <end position="516"/>
    </location>
</feature>
<feature type="transmembrane region" description="Helical" evidence="6">
    <location>
        <begin position="355"/>
        <end position="377"/>
    </location>
</feature>
<feature type="transmembrane region" description="Helical" evidence="6">
    <location>
        <begin position="398"/>
        <end position="419"/>
    </location>
</feature>
<proteinExistence type="predicted"/>
<comment type="caution">
    <text evidence="8">The sequence shown here is derived from an EMBL/GenBank/DDBJ whole genome shotgun (WGS) entry which is preliminary data.</text>
</comment>
<feature type="domain" description="Major facilitator superfamily (MFS) profile" evidence="7">
    <location>
        <begin position="94"/>
        <end position="519"/>
    </location>
</feature>
<organism evidence="8 9">
    <name type="scientific">Apiospora rasikravindrae</name>
    <dbReference type="NCBI Taxonomy" id="990691"/>
    <lineage>
        <taxon>Eukaryota</taxon>
        <taxon>Fungi</taxon>
        <taxon>Dikarya</taxon>
        <taxon>Ascomycota</taxon>
        <taxon>Pezizomycotina</taxon>
        <taxon>Sordariomycetes</taxon>
        <taxon>Xylariomycetidae</taxon>
        <taxon>Amphisphaeriales</taxon>
        <taxon>Apiosporaceae</taxon>
        <taxon>Apiospora</taxon>
    </lineage>
</organism>
<feature type="transmembrane region" description="Helical" evidence="6">
    <location>
        <begin position="193"/>
        <end position="211"/>
    </location>
</feature>
<dbReference type="Gene3D" id="1.20.1250.20">
    <property type="entry name" value="MFS general substrate transporter like domains"/>
    <property type="match status" value="1"/>
</dbReference>
<keyword evidence="3 6" id="KW-1133">Transmembrane helix</keyword>
<evidence type="ECO:0000256" key="6">
    <source>
        <dbReference type="SAM" id="Phobius"/>
    </source>
</evidence>